<sequence length="301" mass="34782">MKLSIVIVSYNTKELLADCLNSIKSAQKPADTEIFVVDNNSQDGTVDHLNQYFQWVKLIVNRKNLGFSKANNQALKKASSKYILVLNPDTKIAKDTIVSMINFMDKNLKVGIGTCRVLLANGKLDRDCRRHFPTPWRSLTHFSGISNLFSGSKLFDEYYMGYLKDDLEHEIDSCVGAFMFIRRSALEKIGLFDENFFFYGEDLDLCYRFKQSGYRIVYTPITTIIHYKGAASGMKSTSAHLTKATNQSKVRAIRESTRAMRLFYKKHYMQRYPWIVTWFIITTTYLVEIIRLAKNKTILNF</sequence>
<dbReference type="STRING" id="1797729.A3A60_03355"/>
<organism evidence="3 4">
    <name type="scientific">Candidatus Curtissbacteria bacterium RIFCSPLOWO2_01_FULL_42_26</name>
    <dbReference type="NCBI Taxonomy" id="1797729"/>
    <lineage>
        <taxon>Bacteria</taxon>
        <taxon>Candidatus Curtissiibacteriota</taxon>
    </lineage>
</organism>
<dbReference type="PANTHER" id="PTHR43179">
    <property type="entry name" value="RHAMNOSYLTRANSFERASE WBBL"/>
    <property type="match status" value="1"/>
</dbReference>
<name>A0A1F5I4A0_9BACT</name>
<gene>
    <name evidence="3" type="ORF">A3A60_03355</name>
</gene>
<dbReference type="PANTHER" id="PTHR43179:SF7">
    <property type="entry name" value="RHAMNOSYLTRANSFERASE WBBL"/>
    <property type="match status" value="1"/>
</dbReference>
<reference evidence="3 4" key="1">
    <citation type="journal article" date="2016" name="Nat. Commun.">
        <title>Thousands of microbial genomes shed light on interconnected biogeochemical processes in an aquifer system.</title>
        <authorList>
            <person name="Anantharaman K."/>
            <person name="Brown C.T."/>
            <person name="Hug L.A."/>
            <person name="Sharon I."/>
            <person name="Castelle C.J."/>
            <person name="Probst A.J."/>
            <person name="Thomas B.C."/>
            <person name="Singh A."/>
            <person name="Wilkins M.J."/>
            <person name="Karaoz U."/>
            <person name="Brodie E.L."/>
            <person name="Williams K.H."/>
            <person name="Hubbard S.S."/>
            <person name="Banfield J.F."/>
        </authorList>
    </citation>
    <scope>NUCLEOTIDE SEQUENCE [LARGE SCALE GENOMIC DNA]</scope>
</reference>
<proteinExistence type="predicted"/>
<accession>A0A1F5I4A0</accession>
<dbReference type="Gene3D" id="3.90.550.10">
    <property type="entry name" value="Spore Coat Polysaccharide Biosynthesis Protein SpsA, Chain A"/>
    <property type="match status" value="1"/>
</dbReference>
<feature type="domain" description="Glycosyltransferase 2-like" evidence="2">
    <location>
        <begin position="4"/>
        <end position="189"/>
    </location>
</feature>
<dbReference type="Pfam" id="PF00535">
    <property type="entry name" value="Glycos_transf_2"/>
    <property type="match status" value="1"/>
</dbReference>
<dbReference type="Proteomes" id="UP000179227">
    <property type="component" value="Unassembled WGS sequence"/>
</dbReference>
<protein>
    <recommendedName>
        <fullName evidence="2">Glycosyltransferase 2-like domain-containing protein</fullName>
    </recommendedName>
</protein>
<dbReference type="InterPro" id="IPR001173">
    <property type="entry name" value="Glyco_trans_2-like"/>
</dbReference>
<evidence type="ECO:0000259" key="2">
    <source>
        <dbReference type="Pfam" id="PF00535"/>
    </source>
</evidence>
<feature type="transmembrane region" description="Helical" evidence="1">
    <location>
        <begin position="272"/>
        <end position="293"/>
    </location>
</feature>
<comment type="caution">
    <text evidence="3">The sequence shown here is derived from an EMBL/GenBank/DDBJ whole genome shotgun (WGS) entry which is preliminary data.</text>
</comment>
<keyword evidence="1" id="KW-1133">Transmembrane helix</keyword>
<dbReference type="CDD" id="cd04186">
    <property type="entry name" value="GT_2_like_c"/>
    <property type="match status" value="1"/>
</dbReference>
<evidence type="ECO:0000313" key="4">
    <source>
        <dbReference type="Proteomes" id="UP000179227"/>
    </source>
</evidence>
<dbReference type="AlphaFoldDB" id="A0A1F5I4A0"/>
<dbReference type="InterPro" id="IPR029044">
    <property type="entry name" value="Nucleotide-diphossugar_trans"/>
</dbReference>
<keyword evidence="1" id="KW-0812">Transmembrane</keyword>
<evidence type="ECO:0000313" key="3">
    <source>
        <dbReference type="EMBL" id="OGE11120.1"/>
    </source>
</evidence>
<dbReference type="SUPFAM" id="SSF53448">
    <property type="entry name" value="Nucleotide-diphospho-sugar transferases"/>
    <property type="match status" value="1"/>
</dbReference>
<keyword evidence="1" id="KW-0472">Membrane</keyword>
<dbReference type="EMBL" id="MFBS01000003">
    <property type="protein sequence ID" value="OGE11120.1"/>
    <property type="molecule type" value="Genomic_DNA"/>
</dbReference>
<evidence type="ECO:0000256" key="1">
    <source>
        <dbReference type="SAM" id="Phobius"/>
    </source>
</evidence>